<feature type="transmembrane region" description="Helical" evidence="1">
    <location>
        <begin position="113"/>
        <end position="136"/>
    </location>
</feature>
<keyword evidence="1" id="KW-0812">Transmembrane</keyword>
<feature type="transmembrane region" description="Helical" evidence="1">
    <location>
        <begin position="17"/>
        <end position="36"/>
    </location>
</feature>
<reference evidence="2 3" key="1">
    <citation type="submission" date="2017-11" db="EMBL/GenBank/DDBJ databases">
        <title>Complete genome of a free-living desiccation-tolerant cyanobacterium and its photosynthetic adaptation to extreme terrestrial habitat.</title>
        <authorList>
            <person name="Shang J."/>
        </authorList>
    </citation>
    <scope>NUCLEOTIDE SEQUENCE [LARGE SCALE GENOMIC DNA]</scope>
    <source>
        <strain evidence="2 3">CCNUN1</strain>
        <plasmid evidence="3">pnfsy07</plasmid>
    </source>
</reference>
<dbReference type="EMBL" id="CP024792">
    <property type="protein sequence ID" value="AUB43914.1"/>
    <property type="molecule type" value="Genomic_DNA"/>
</dbReference>
<feature type="transmembrane region" description="Helical" evidence="1">
    <location>
        <begin position="42"/>
        <end position="60"/>
    </location>
</feature>
<dbReference type="KEGG" id="nfl:COO91_10123"/>
<name>A0A2K8T898_9NOSO</name>
<dbReference type="OrthoDB" id="64737at2"/>
<dbReference type="RefSeq" id="WP_100903855.1">
    <property type="nucleotide sequence ID" value="NZ_CAWNNC010000008.1"/>
</dbReference>
<gene>
    <name evidence="2" type="ORF">COO91_10123</name>
</gene>
<keyword evidence="3" id="KW-1185">Reference proteome</keyword>
<protein>
    <submittedName>
        <fullName evidence="2">Putative membrane protein</fullName>
    </submittedName>
</protein>
<evidence type="ECO:0000313" key="3">
    <source>
        <dbReference type="Proteomes" id="UP000232003"/>
    </source>
</evidence>
<keyword evidence="1" id="KW-1133">Transmembrane helix</keyword>
<sequence>MEFGILFSLIENSKPRLLLSLVLAGVVFMLISPASLEFRLLAAWDTGILCFLILVGLMMIGANHEQTRDRAQRQEIDHLAIFILVVFIAFASLFIIAAVLAKHKDTFTAEVGLSIVAIICSWLLMHTTFVLHYAAFYYRKHSFAPEAEYIGGLDFSSGEPPDYLDFMYFTFTLGMTSQTSDTALVSSAMRRLALGHTVMSFFFYSVILTLTISIISGLM</sequence>
<dbReference type="Pfam" id="PF07077">
    <property type="entry name" value="DUF1345"/>
    <property type="match status" value="1"/>
</dbReference>
<dbReference type="Proteomes" id="UP000232003">
    <property type="component" value="Plasmid pNFSY07"/>
</dbReference>
<keyword evidence="2" id="KW-0614">Plasmid</keyword>
<evidence type="ECO:0000313" key="2">
    <source>
        <dbReference type="EMBL" id="AUB43914.1"/>
    </source>
</evidence>
<keyword evidence="1" id="KW-0472">Membrane</keyword>
<accession>A0A2K8T898</accession>
<dbReference type="AlphaFoldDB" id="A0A2K8T898"/>
<feature type="transmembrane region" description="Helical" evidence="1">
    <location>
        <begin position="81"/>
        <end position="101"/>
    </location>
</feature>
<feature type="transmembrane region" description="Helical" evidence="1">
    <location>
        <begin position="198"/>
        <end position="218"/>
    </location>
</feature>
<organism evidence="2 3">
    <name type="scientific">Nostoc flagelliforme CCNUN1</name>
    <dbReference type="NCBI Taxonomy" id="2038116"/>
    <lineage>
        <taxon>Bacteria</taxon>
        <taxon>Bacillati</taxon>
        <taxon>Cyanobacteriota</taxon>
        <taxon>Cyanophyceae</taxon>
        <taxon>Nostocales</taxon>
        <taxon>Nostocaceae</taxon>
        <taxon>Nostoc</taxon>
    </lineage>
</organism>
<evidence type="ECO:0000256" key="1">
    <source>
        <dbReference type="SAM" id="Phobius"/>
    </source>
</evidence>
<dbReference type="InterPro" id="IPR009781">
    <property type="entry name" value="DUF1345"/>
</dbReference>
<proteinExistence type="predicted"/>
<geneLocation type="plasmid" evidence="3">
    <name>pnfsy07</name>
</geneLocation>